<reference evidence="1 2" key="1">
    <citation type="submission" date="2018-06" db="EMBL/GenBank/DDBJ databases">
        <title>Comparative genomics of downy mildews reveals potential adaptations to biotrophy.</title>
        <authorList>
            <person name="Fletcher K."/>
            <person name="Klosterman S.J."/>
            <person name="Derevnina L."/>
            <person name="Martin F."/>
            <person name="Koike S."/>
            <person name="Reyes Chin-Wo S."/>
            <person name="Mou B."/>
            <person name="Michelmore R."/>
        </authorList>
    </citation>
    <scope>NUCLEOTIDE SEQUENCE [LARGE SCALE GENOMIC DNA]</scope>
    <source>
        <strain evidence="1 2">R13</strain>
    </source>
</reference>
<gene>
    <name evidence="1" type="ORF">DD237_005721</name>
</gene>
<evidence type="ECO:0000313" key="1">
    <source>
        <dbReference type="EMBL" id="RQM13234.1"/>
    </source>
</evidence>
<sequence>MTSVARSLDTRLAIPAHYSTFAIYPLPLDDMVAALHIWTLDGVDICDVPNSVIRGFLDSLAPPALPLSRLDADGET</sequence>
<organism evidence="1 2">
    <name type="scientific">Peronospora effusa</name>
    <dbReference type="NCBI Taxonomy" id="542832"/>
    <lineage>
        <taxon>Eukaryota</taxon>
        <taxon>Sar</taxon>
        <taxon>Stramenopiles</taxon>
        <taxon>Oomycota</taxon>
        <taxon>Peronosporomycetes</taxon>
        <taxon>Peronosporales</taxon>
        <taxon>Peronosporaceae</taxon>
        <taxon>Peronospora</taxon>
    </lineage>
</organism>
<accession>A0A425C890</accession>
<dbReference type="VEuPathDB" id="FungiDB:DD237_005721"/>
<dbReference type="AlphaFoldDB" id="A0A425C890"/>
<proteinExistence type="predicted"/>
<dbReference type="Proteomes" id="UP000286097">
    <property type="component" value="Unassembled WGS sequence"/>
</dbReference>
<comment type="caution">
    <text evidence="1">The sequence shown here is derived from an EMBL/GenBank/DDBJ whole genome shotgun (WGS) entry which is preliminary data.</text>
</comment>
<evidence type="ECO:0000313" key="2">
    <source>
        <dbReference type="Proteomes" id="UP000286097"/>
    </source>
</evidence>
<dbReference type="EMBL" id="QKXF01000273">
    <property type="protein sequence ID" value="RQM13234.1"/>
    <property type="molecule type" value="Genomic_DNA"/>
</dbReference>
<name>A0A425C890_9STRA</name>
<protein>
    <submittedName>
        <fullName evidence="1">Uncharacterized protein</fullName>
    </submittedName>
</protein>